<protein>
    <submittedName>
        <fullName evidence="13">D-alanyl-D-alanine carboxypeptidase</fullName>
    </submittedName>
</protein>
<dbReference type="Proteomes" id="UP000321638">
    <property type="component" value="Unassembled WGS sequence"/>
</dbReference>
<feature type="active site" description="Acyl-ester intermediate" evidence="7">
    <location>
        <position position="103"/>
    </location>
</feature>
<evidence type="ECO:0000256" key="5">
    <source>
        <dbReference type="ARBA" id="ARBA00022984"/>
    </source>
</evidence>
<dbReference type="GO" id="GO:0006508">
    <property type="term" value="P:proteolysis"/>
    <property type="evidence" value="ECO:0007669"/>
    <property type="project" value="InterPro"/>
</dbReference>
<dbReference type="Pfam" id="PF00768">
    <property type="entry name" value="Peptidase_S11"/>
    <property type="match status" value="1"/>
</dbReference>
<evidence type="ECO:0000256" key="9">
    <source>
        <dbReference type="RuleBase" id="RU004016"/>
    </source>
</evidence>
<feature type="region of interest" description="Disordered" evidence="10">
    <location>
        <begin position="377"/>
        <end position="398"/>
    </location>
</feature>
<dbReference type="InterPro" id="IPR012338">
    <property type="entry name" value="Beta-lactam/transpept-like"/>
</dbReference>
<evidence type="ECO:0000313" key="14">
    <source>
        <dbReference type="Proteomes" id="UP000321638"/>
    </source>
</evidence>
<feature type="domain" description="Peptidase S11 D-alanyl-D-alanine carboxypeptidase A N-terminal" evidence="12">
    <location>
        <begin position="73"/>
        <end position="295"/>
    </location>
</feature>
<dbReference type="PANTHER" id="PTHR21581">
    <property type="entry name" value="D-ALANYL-D-ALANINE CARBOXYPEPTIDASE"/>
    <property type="match status" value="1"/>
</dbReference>
<sequence length="485" mass="51625">MLVPRTAGVWLFPVALASALAFALALLVTPAEAQTRKAVRPAAKPYAKQYTKRTLPRRAAAPAPAPVAANPNVVGRDAMLLVDAESGRELEAHAADDLRHPASLTKIMTLYLTFGALDAGQLKLSDRLPVSVRAASMQPSKLGVPAGGTLMVRDAVMGLITRSANDAAVVLAEGIAGDEDSFAQLMTQKARQLGMTSTVFRNASGLPSTYQVTTARDLTRLAQAMLRDFPHYYPLFSTRSWPFGRTILTNHNRMLGNYAGADGIKTGYINASGFNLVMSAMRDNRRLIGVVLGGNSVGERDEVMADMMDRGFEKCRTMRLAAWQQPQQPTTARYTAINFTPGAAPAEPQQQVARSYNPPNGSRSIADVVSEQAAPTTAAVSPLAMTRGPTPPQGSQAAETPAGWAIQLGSTFATRPAANAALRTALSRLPGLRSDARPAVDALKSARGQITYRARLTNLDESGAARGCRTLKNAKLFACTPVAVE</sequence>
<dbReference type="PRINTS" id="PR00725">
    <property type="entry name" value="DADACBPTASE1"/>
</dbReference>
<evidence type="ECO:0000256" key="3">
    <source>
        <dbReference type="ARBA" id="ARBA00022801"/>
    </source>
</evidence>
<dbReference type="PANTHER" id="PTHR21581:SF6">
    <property type="entry name" value="TRAFFICKING PROTEIN PARTICLE COMPLEX SUBUNIT 12"/>
    <property type="match status" value="1"/>
</dbReference>
<dbReference type="InterPro" id="IPR001967">
    <property type="entry name" value="Peptidase_S11_N"/>
</dbReference>
<dbReference type="RefSeq" id="WP_147848298.1">
    <property type="nucleotide sequence ID" value="NZ_VDUZ01000019.1"/>
</dbReference>
<evidence type="ECO:0000256" key="1">
    <source>
        <dbReference type="ARBA" id="ARBA00007164"/>
    </source>
</evidence>
<keyword evidence="13" id="KW-0121">Carboxypeptidase</keyword>
<feature type="signal peptide" evidence="11">
    <location>
        <begin position="1"/>
        <end position="33"/>
    </location>
</feature>
<dbReference type="AlphaFoldDB" id="A0A5C8PKX5"/>
<keyword evidence="5" id="KW-0573">Peptidoglycan synthesis</keyword>
<evidence type="ECO:0000256" key="7">
    <source>
        <dbReference type="PIRSR" id="PIRSR618044-1"/>
    </source>
</evidence>
<evidence type="ECO:0000256" key="11">
    <source>
        <dbReference type="SAM" id="SignalP"/>
    </source>
</evidence>
<keyword evidence="4" id="KW-0133">Cell shape</keyword>
<comment type="caution">
    <text evidence="13">The sequence shown here is derived from an EMBL/GenBank/DDBJ whole genome shotgun (WGS) entry which is preliminary data.</text>
</comment>
<feature type="binding site" evidence="8">
    <location>
        <position position="265"/>
    </location>
    <ligand>
        <name>substrate</name>
    </ligand>
</feature>
<proteinExistence type="inferred from homology"/>
<keyword evidence="3" id="KW-0378">Hydrolase</keyword>
<evidence type="ECO:0000256" key="2">
    <source>
        <dbReference type="ARBA" id="ARBA00022729"/>
    </source>
</evidence>
<keyword evidence="2 11" id="KW-0732">Signal</keyword>
<dbReference type="GO" id="GO:0009252">
    <property type="term" value="P:peptidoglycan biosynthetic process"/>
    <property type="evidence" value="ECO:0007669"/>
    <property type="project" value="UniProtKB-KW"/>
</dbReference>
<dbReference type="GO" id="GO:0009002">
    <property type="term" value="F:serine-type D-Ala-D-Ala carboxypeptidase activity"/>
    <property type="evidence" value="ECO:0007669"/>
    <property type="project" value="InterPro"/>
</dbReference>
<dbReference type="SUPFAM" id="SSF56601">
    <property type="entry name" value="beta-lactamase/transpeptidase-like"/>
    <property type="match status" value="1"/>
</dbReference>
<keyword evidence="14" id="KW-1185">Reference proteome</keyword>
<keyword evidence="13" id="KW-0645">Protease</keyword>
<evidence type="ECO:0000256" key="8">
    <source>
        <dbReference type="PIRSR" id="PIRSR618044-2"/>
    </source>
</evidence>
<feature type="chain" id="PRO_5023098496" evidence="11">
    <location>
        <begin position="34"/>
        <end position="485"/>
    </location>
</feature>
<dbReference type="EMBL" id="VDUZ01000019">
    <property type="protein sequence ID" value="TXL74333.1"/>
    <property type="molecule type" value="Genomic_DNA"/>
</dbReference>
<dbReference type="Gene3D" id="3.40.710.10">
    <property type="entry name" value="DD-peptidase/beta-lactamase superfamily"/>
    <property type="match status" value="1"/>
</dbReference>
<accession>A0A5C8PKX5</accession>
<evidence type="ECO:0000259" key="12">
    <source>
        <dbReference type="Pfam" id="PF00768"/>
    </source>
</evidence>
<organism evidence="13 14">
    <name type="scientific">Vineibacter terrae</name>
    <dbReference type="NCBI Taxonomy" id="2586908"/>
    <lineage>
        <taxon>Bacteria</taxon>
        <taxon>Pseudomonadati</taxon>
        <taxon>Pseudomonadota</taxon>
        <taxon>Alphaproteobacteria</taxon>
        <taxon>Hyphomicrobiales</taxon>
        <taxon>Vineibacter</taxon>
    </lineage>
</organism>
<feature type="active site" evidence="7">
    <location>
        <position position="163"/>
    </location>
</feature>
<evidence type="ECO:0000256" key="6">
    <source>
        <dbReference type="ARBA" id="ARBA00023316"/>
    </source>
</evidence>
<dbReference type="OrthoDB" id="9795979at2"/>
<gene>
    <name evidence="13" type="ORF">FHP25_17780</name>
</gene>
<dbReference type="InterPro" id="IPR018044">
    <property type="entry name" value="Peptidase_S11"/>
</dbReference>
<dbReference type="GO" id="GO:0008360">
    <property type="term" value="P:regulation of cell shape"/>
    <property type="evidence" value="ECO:0007669"/>
    <property type="project" value="UniProtKB-KW"/>
</dbReference>
<feature type="active site" description="Proton acceptor" evidence="7">
    <location>
        <position position="106"/>
    </location>
</feature>
<dbReference type="GO" id="GO:0071555">
    <property type="term" value="P:cell wall organization"/>
    <property type="evidence" value="ECO:0007669"/>
    <property type="project" value="UniProtKB-KW"/>
</dbReference>
<comment type="similarity">
    <text evidence="1 9">Belongs to the peptidase S11 family.</text>
</comment>
<evidence type="ECO:0000256" key="4">
    <source>
        <dbReference type="ARBA" id="ARBA00022960"/>
    </source>
</evidence>
<reference evidence="13 14" key="1">
    <citation type="submission" date="2019-06" db="EMBL/GenBank/DDBJ databases">
        <title>New taxonomy in bacterial strain CC-CFT640, isolated from vineyard.</title>
        <authorList>
            <person name="Lin S.-Y."/>
            <person name="Tsai C.-F."/>
            <person name="Young C.-C."/>
        </authorList>
    </citation>
    <scope>NUCLEOTIDE SEQUENCE [LARGE SCALE GENOMIC DNA]</scope>
    <source>
        <strain evidence="13 14">CC-CFT640</strain>
    </source>
</reference>
<name>A0A5C8PKX5_9HYPH</name>
<evidence type="ECO:0000313" key="13">
    <source>
        <dbReference type="EMBL" id="TXL74333.1"/>
    </source>
</evidence>
<evidence type="ECO:0000256" key="10">
    <source>
        <dbReference type="SAM" id="MobiDB-lite"/>
    </source>
</evidence>
<keyword evidence="6" id="KW-0961">Cell wall biogenesis/degradation</keyword>